<evidence type="ECO:0000259" key="1">
    <source>
        <dbReference type="Pfam" id="PF07602"/>
    </source>
</evidence>
<evidence type="ECO:0000313" key="3">
    <source>
        <dbReference type="EMBL" id="AWB68915.1"/>
    </source>
</evidence>
<dbReference type="KEGG" id="cate:C2869_04380"/>
<feature type="domain" description="DUF1565" evidence="1">
    <location>
        <begin position="20"/>
        <end position="60"/>
    </location>
</feature>
<accession>A0A2S0VXL1</accession>
<feature type="domain" description="Right handed beta helix" evidence="2">
    <location>
        <begin position="282"/>
        <end position="424"/>
    </location>
</feature>
<dbReference type="InterPro" id="IPR011459">
    <property type="entry name" value="DUF1565"/>
</dbReference>
<dbReference type="SMART" id="SM00710">
    <property type="entry name" value="PbH1"/>
    <property type="match status" value="6"/>
</dbReference>
<organism evidence="3 4">
    <name type="scientific">Saccharobesus litoralis</name>
    <dbReference type="NCBI Taxonomy" id="2172099"/>
    <lineage>
        <taxon>Bacteria</taxon>
        <taxon>Pseudomonadati</taxon>
        <taxon>Pseudomonadota</taxon>
        <taxon>Gammaproteobacteria</taxon>
        <taxon>Alteromonadales</taxon>
        <taxon>Alteromonadaceae</taxon>
        <taxon>Saccharobesus</taxon>
    </lineage>
</organism>
<dbReference type="PANTHER" id="PTHR36453">
    <property type="entry name" value="SECRETED PROTEIN-RELATED"/>
    <property type="match status" value="1"/>
</dbReference>
<dbReference type="EMBL" id="CP026604">
    <property type="protein sequence ID" value="AWB68915.1"/>
    <property type="molecule type" value="Genomic_DNA"/>
</dbReference>
<dbReference type="InterPro" id="IPR012334">
    <property type="entry name" value="Pectin_lyas_fold"/>
</dbReference>
<dbReference type="Pfam" id="PF07602">
    <property type="entry name" value="DUF1565"/>
    <property type="match status" value="1"/>
</dbReference>
<keyword evidence="4" id="KW-1185">Reference proteome</keyword>
<dbReference type="Gene3D" id="2.160.20.10">
    <property type="entry name" value="Single-stranded right-handed beta-helix, Pectin lyase-like"/>
    <property type="match status" value="2"/>
</dbReference>
<dbReference type="InterPro" id="IPR006626">
    <property type="entry name" value="PbH1"/>
</dbReference>
<dbReference type="Proteomes" id="UP000244441">
    <property type="component" value="Chromosome"/>
</dbReference>
<name>A0A2S0VXL1_9ALTE</name>
<protein>
    <recommendedName>
        <fullName evidence="5">Right handed beta helix domain-containing protein</fullName>
    </recommendedName>
</protein>
<dbReference type="AlphaFoldDB" id="A0A2S0VXL1"/>
<proteinExistence type="predicted"/>
<evidence type="ECO:0000313" key="4">
    <source>
        <dbReference type="Proteomes" id="UP000244441"/>
    </source>
</evidence>
<sequence>MSLAVLATPVLAKNIHVATYGSDSASGAWDAPYKTINHAVAQAQSGDVIKVRAGTYREQVDIINKSNITIMPNGTQQVIISGADVVGSTWNEDPYRPGIFKAWLDSSQIETDYTQVFVNGQFQQMARFPDNISGDMLNPTDVQSGYAVITNATKPQGTGVRSKVTFTWHDGVPYLPDVTFSEDAVVRGLIGKLRNNIFSANTDGAAIQKDGNRLLSFVGTNDGVWKNADAYSSPEGFGFIFDLEVLDRAGEWFYKPNNNVLYYKPANGNMNGLTVEAKKRKLALNLQNSDNITIENIHVVAATMKVNSSDDLHVNGCSFQYLHPFLYRRGYGVLKEGIVIDDSDNGVYENSLIAHTWGSGFVLNSGNNNKIHNNVIEDIGWLGQFTVSIFNEAENTEITQNTLGRASRFHIRTTKSVKSTITDNDMFEAMAMGEDAGSIMMTSTGQTDYLDLKDTEIAYNKIRDMHGIPAMDTKPFYNRQTVKALYLEDVDNYTVHHNLIYNISGVGYTRKTEGNAIEPDGSIIYLGPRSRSMTRKVNYYNNTFYNYDSFMNIWHHSDVDKNIHGLVADGNMKNNIMMSNKAHKLGGTYVTLTLPQHKFKSTGKISDIKEYSLTDYVAEIAKAPYNYTINASNNTVFTETQYSNNFQDAANGNFRQYSGSAQNSNGVSITGITGSAPIARGAYEGSTTWDKERVYRAGASVTAADFPVF</sequence>
<dbReference type="Pfam" id="PF13229">
    <property type="entry name" value="Beta_helix"/>
    <property type="match status" value="1"/>
</dbReference>
<dbReference type="InterPro" id="IPR011050">
    <property type="entry name" value="Pectin_lyase_fold/virulence"/>
</dbReference>
<dbReference type="InterPro" id="IPR039448">
    <property type="entry name" value="Beta_helix"/>
</dbReference>
<evidence type="ECO:0008006" key="5">
    <source>
        <dbReference type="Google" id="ProtNLM"/>
    </source>
</evidence>
<reference evidence="3 4" key="1">
    <citation type="submission" date="2018-01" db="EMBL/GenBank/DDBJ databases">
        <title>Genome sequence of a Cantenovulum-like bacteria.</title>
        <authorList>
            <person name="Tan W.R."/>
            <person name="Lau N.-S."/>
            <person name="Go F."/>
            <person name="Amirul A.-A.A."/>
        </authorList>
    </citation>
    <scope>NUCLEOTIDE SEQUENCE [LARGE SCALE GENOMIC DNA]</scope>
    <source>
        <strain evidence="3 4">CCB-QB4</strain>
    </source>
</reference>
<gene>
    <name evidence="3" type="ORF">C2869_04380</name>
</gene>
<evidence type="ECO:0000259" key="2">
    <source>
        <dbReference type="Pfam" id="PF13229"/>
    </source>
</evidence>
<dbReference type="SUPFAM" id="SSF51126">
    <property type="entry name" value="Pectin lyase-like"/>
    <property type="match status" value="1"/>
</dbReference>
<dbReference type="PANTHER" id="PTHR36453:SF1">
    <property type="entry name" value="RIGHT HANDED BETA HELIX DOMAIN-CONTAINING PROTEIN"/>
    <property type="match status" value="1"/>
</dbReference>